<evidence type="ECO:0000256" key="4">
    <source>
        <dbReference type="ARBA" id="ARBA00022448"/>
    </source>
</evidence>
<dbReference type="Proteomes" id="UP001208567">
    <property type="component" value="Unassembled WGS sequence"/>
</dbReference>
<evidence type="ECO:0000313" key="11">
    <source>
        <dbReference type="EMBL" id="GLC28750.1"/>
    </source>
</evidence>
<accession>A0ABQ5N0Z2</accession>
<dbReference type="PANTHER" id="PTHR11693:SF22">
    <property type="entry name" value="ATP SYNTHASE SUBUNIT GAMMA, MITOCHONDRIAL"/>
    <property type="match status" value="1"/>
</dbReference>
<evidence type="ECO:0000313" key="12">
    <source>
        <dbReference type="Proteomes" id="UP001208567"/>
    </source>
</evidence>
<dbReference type="Gene3D" id="1.10.287.80">
    <property type="entry name" value="ATP synthase, gamma subunit, helix hairpin domain"/>
    <property type="match status" value="1"/>
</dbReference>
<keyword evidence="10" id="KW-1003">Cell membrane</keyword>
<keyword evidence="8 10" id="KW-0139">CF(1)</keyword>
<comment type="function">
    <text evidence="1 10">Produces ATP from ADP in the presence of a proton gradient across the membrane. The gamma chain is believed to be important in regulating ATPase activity and the flow of protons through the CF(0) complex.</text>
</comment>
<gene>
    <name evidence="10 11" type="primary">atpG</name>
    <name evidence="11" type="ORF">bsdE14_01600</name>
</gene>
<keyword evidence="6 10" id="KW-0406">Ion transport</keyword>
<dbReference type="SUPFAM" id="SSF52943">
    <property type="entry name" value="ATP synthase (F1-ATPase), gamma subunit"/>
    <property type="match status" value="1"/>
</dbReference>
<dbReference type="RefSeq" id="WP_264848017.1">
    <property type="nucleotide sequence ID" value="NZ_BRXR01000001.1"/>
</dbReference>
<dbReference type="NCBIfam" id="TIGR01146">
    <property type="entry name" value="ATPsyn_F1gamma"/>
    <property type="match status" value="1"/>
</dbReference>
<dbReference type="InterPro" id="IPR000131">
    <property type="entry name" value="ATP_synth_F1_gsu"/>
</dbReference>
<name>A0ABQ5N0Z2_9CLOT</name>
<evidence type="ECO:0000256" key="2">
    <source>
        <dbReference type="ARBA" id="ARBA00004170"/>
    </source>
</evidence>
<sequence length="285" mass="32028">MAGSGLIGIKRRIKSVTNTKKITKAMGLVATAKLRKSREKLDINNNYYDSFEGIIKDLVDSHEGYNIYKSGNESSKKLYIVITSDSGLCGGFNGNIVNRTIDQLKVQNGNYLLNVAGEKGIAYFERFKFNINKKYVDISDLPTLKEARDISNDALGLYENGEVGEVILVYTRFISPVKQEVVFEKLLPLGTKSEDEYNYEKYIKFEPDIDSILNNAAPIYIKEKILNLMIHSKSSEQSTRMSAMDGATKNANDLLDKYKLQYNRMRQGAITQEISEIVGGAEAQK</sequence>
<dbReference type="PRINTS" id="PR00126">
    <property type="entry name" value="ATPASEGAMMA"/>
</dbReference>
<dbReference type="InterPro" id="IPR035968">
    <property type="entry name" value="ATP_synth_F1_ATPase_gsu"/>
</dbReference>
<dbReference type="CDD" id="cd12151">
    <property type="entry name" value="F1-ATPase_gamma"/>
    <property type="match status" value="1"/>
</dbReference>
<keyword evidence="5 10" id="KW-0375">Hydrogen ion transport</keyword>
<protein>
    <recommendedName>
        <fullName evidence="10">ATP synthase gamma chain</fullName>
    </recommendedName>
    <alternativeName>
        <fullName evidence="10">ATP synthase F1 sector gamma subunit</fullName>
    </alternativeName>
    <alternativeName>
        <fullName evidence="10">F-ATPase gamma subunit</fullName>
    </alternativeName>
</protein>
<evidence type="ECO:0000256" key="10">
    <source>
        <dbReference type="HAMAP-Rule" id="MF_00815"/>
    </source>
</evidence>
<keyword evidence="4 10" id="KW-0813">Transport</keyword>
<dbReference type="Gene3D" id="3.40.1380.10">
    <property type="match status" value="1"/>
</dbReference>
<evidence type="ECO:0000256" key="6">
    <source>
        <dbReference type="ARBA" id="ARBA00023065"/>
    </source>
</evidence>
<dbReference type="EMBL" id="BRXR01000001">
    <property type="protein sequence ID" value="GLC28750.1"/>
    <property type="molecule type" value="Genomic_DNA"/>
</dbReference>
<evidence type="ECO:0000256" key="8">
    <source>
        <dbReference type="ARBA" id="ARBA00023196"/>
    </source>
</evidence>
<keyword evidence="9 10" id="KW-0066">ATP synthesis</keyword>
<comment type="similarity">
    <text evidence="3 10">Belongs to the ATPase gamma chain family.</text>
</comment>
<comment type="subunit">
    <text evidence="10">F-type ATPases have 2 components, CF(1) - the catalytic core - and CF(0) - the membrane proton channel. CF(1) has five subunits: alpha(3), beta(3), gamma(1), delta(1), epsilon(1). CF(0) has three main subunits: a, b and c.</text>
</comment>
<dbReference type="PANTHER" id="PTHR11693">
    <property type="entry name" value="ATP SYNTHASE GAMMA CHAIN"/>
    <property type="match status" value="1"/>
</dbReference>
<evidence type="ECO:0000256" key="3">
    <source>
        <dbReference type="ARBA" id="ARBA00007681"/>
    </source>
</evidence>
<comment type="caution">
    <text evidence="11">The sequence shown here is derived from an EMBL/GenBank/DDBJ whole genome shotgun (WGS) entry which is preliminary data.</text>
</comment>
<organism evidence="11 12">
    <name type="scientific">Clostridium omnivorum</name>
    <dbReference type="NCBI Taxonomy" id="1604902"/>
    <lineage>
        <taxon>Bacteria</taxon>
        <taxon>Bacillati</taxon>
        <taxon>Bacillota</taxon>
        <taxon>Clostridia</taxon>
        <taxon>Eubacteriales</taxon>
        <taxon>Clostridiaceae</taxon>
        <taxon>Clostridium</taxon>
    </lineage>
</organism>
<dbReference type="Pfam" id="PF00231">
    <property type="entry name" value="ATP-synt"/>
    <property type="match status" value="1"/>
</dbReference>
<dbReference type="InterPro" id="IPR023632">
    <property type="entry name" value="ATP_synth_F1_gsu_CS"/>
</dbReference>
<evidence type="ECO:0000256" key="7">
    <source>
        <dbReference type="ARBA" id="ARBA00023136"/>
    </source>
</evidence>
<proteinExistence type="inferred from homology"/>
<evidence type="ECO:0000256" key="1">
    <source>
        <dbReference type="ARBA" id="ARBA00003456"/>
    </source>
</evidence>
<keyword evidence="7 10" id="KW-0472">Membrane</keyword>
<comment type="subcellular location">
    <subcellularLocation>
        <location evidence="10">Cell membrane</location>
        <topology evidence="10">Peripheral membrane protein</topology>
    </subcellularLocation>
    <subcellularLocation>
        <location evidence="2">Membrane</location>
        <topology evidence="2">Peripheral membrane protein</topology>
    </subcellularLocation>
</comment>
<evidence type="ECO:0000256" key="5">
    <source>
        <dbReference type="ARBA" id="ARBA00022781"/>
    </source>
</evidence>
<reference evidence="11 12" key="1">
    <citation type="journal article" date="2024" name="Int. J. Syst. Evol. Microbiol.">
        <title>Clostridium omnivorum sp. nov., isolated from anoxic soil under the treatment of reductive soil disinfestation.</title>
        <authorList>
            <person name="Ueki A."/>
            <person name="Tonouchi A."/>
            <person name="Kaku N."/>
            <person name="Honma S."/>
            <person name="Ueki K."/>
        </authorList>
    </citation>
    <scope>NUCLEOTIDE SEQUENCE [LARGE SCALE GENOMIC DNA]</scope>
    <source>
        <strain evidence="11 12">E14</strain>
    </source>
</reference>
<evidence type="ECO:0000256" key="9">
    <source>
        <dbReference type="ARBA" id="ARBA00023310"/>
    </source>
</evidence>
<keyword evidence="12" id="KW-1185">Reference proteome</keyword>
<dbReference type="PROSITE" id="PS00153">
    <property type="entry name" value="ATPASE_GAMMA"/>
    <property type="match status" value="1"/>
</dbReference>
<dbReference type="HAMAP" id="MF_00815">
    <property type="entry name" value="ATP_synth_gamma_bact"/>
    <property type="match status" value="1"/>
</dbReference>